<feature type="transmembrane region" description="Helical" evidence="10">
    <location>
        <begin position="45"/>
        <end position="66"/>
    </location>
</feature>
<reference evidence="12 13" key="1">
    <citation type="submission" date="2019-08" db="EMBL/GenBank/DDBJ databases">
        <title>Whole-genome Sequencing of e-waste polymer degrading bacterium Pseudomonas sp. strain PE08.</title>
        <authorList>
            <person name="Kirdat K."/>
            <person name="Debbarma P."/>
            <person name="Narawade N."/>
            <person name="Suyal D."/>
            <person name="Thorat V."/>
            <person name="Shouche Y."/>
            <person name="Goel R."/>
            <person name="Yadav A."/>
        </authorList>
    </citation>
    <scope>NUCLEOTIDE SEQUENCE [LARGE SCALE GENOMIC DNA]</scope>
    <source>
        <strain evidence="12 13">PE08</strain>
    </source>
</reference>
<dbReference type="InterPro" id="IPR019734">
    <property type="entry name" value="TPR_rpt"/>
</dbReference>
<dbReference type="KEGG" id="plal:FXN65_26915"/>
<dbReference type="EMBL" id="CP043311">
    <property type="protein sequence ID" value="QEY65513.1"/>
    <property type="molecule type" value="Genomic_DNA"/>
</dbReference>
<proteinExistence type="predicted"/>
<comment type="function">
    <text evidence="1">Involved in a late step of protoheme IX synthesis.</text>
</comment>
<evidence type="ECO:0000256" key="7">
    <source>
        <dbReference type="ARBA" id="ARBA00022989"/>
    </source>
</evidence>
<evidence type="ECO:0000256" key="1">
    <source>
        <dbReference type="ARBA" id="ARBA00002962"/>
    </source>
</evidence>
<dbReference type="InterPro" id="IPR005254">
    <property type="entry name" value="Heme_biosyn_assoc_TPR_pro"/>
</dbReference>
<keyword evidence="13" id="KW-1185">Reference proteome</keyword>
<comment type="pathway">
    <text evidence="3">Porphyrin-containing compound metabolism; protoheme biosynthesis.</text>
</comment>
<protein>
    <submittedName>
        <fullName evidence="12">Tetratricopeptide repeat protein</fullName>
    </submittedName>
</protein>
<evidence type="ECO:0000256" key="4">
    <source>
        <dbReference type="ARBA" id="ARBA00022475"/>
    </source>
</evidence>
<dbReference type="NCBIfam" id="TIGR00540">
    <property type="entry name" value="TPR_hemY_coli"/>
    <property type="match status" value="1"/>
</dbReference>
<evidence type="ECO:0000256" key="6">
    <source>
        <dbReference type="ARBA" id="ARBA00022692"/>
    </source>
</evidence>
<dbReference type="PANTHER" id="PTHR12558">
    <property type="entry name" value="CELL DIVISION CYCLE 16,23,27"/>
    <property type="match status" value="1"/>
</dbReference>
<dbReference type="SUPFAM" id="SSF48452">
    <property type="entry name" value="TPR-like"/>
    <property type="match status" value="1"/>
</dbReference>
<feature type="domain" description="HemY N-terminal" evidence="11">
    <location>
        <begin position="30"/>
        <end position="134"/>
    </location>
</feature>
<evidence type="ECO:0000313" key="12">
    <source>
        <dbReference type="EMBL" id="QEY65513.1"/>
    </source>
</evidence>
<keyword evidence="5" id="KW-0997">Cell inner membrane</keyword>
<dbReference type="PANTHER" id="PTHR12558:SF13">
    <property type="entry name" value="CELL DIVISION CYCLE PROTEIN 27 HOMOLOG"/>
    <property type="match status" value="1"/>
</dbReference>
<dbReference type="Pfam" id="PF07219">
    <property type="entry name" value="HemY_N"/>
    <property type="match status" value="1"/>
</dbReference>
<dbReference type="SMART" id="SM00028">
    <property type="entry name" value="TPR"/>
    <property type="match status" value="3"/>
</dbReference>
<dbReference type="InterPro" id="IPR010817">
    <property type="entry name" value="HemY_N"/>
</dbReference>
<dbReference type="Gene3D" id="1.25.40.10">
    <property type="entry name" value="Tetratricopeptide repeat domain"/>
    <property type="match status" value="2"/>
</dbReference>
<evidence type="ECO:0000256" key="8">
    <source>
        <dbReference type="ARBA" id="ARBA00023136"/>
    </source>
</evidence>
<accession>A0A5J6QSS7</accession>
<name>A0A5J6QSS7_9GAMM</name>
<dbReference type="GO" id="GO:0006779">
    <property type="term" value="P:porphyrin-containing compound biosynthetic process"/>
    <property type="evidence" value="ECO:0007669"/>
    <property type="project" value="UniProtKB-KW"/>
</dbReference>
<evidence type="ECO:0000256" key="3">
    <source>
        <dbReference type="ARBA" id="ARBA00004744"/>
    </source>
</evidence>
<keyword evidence="6 10" id="KW-0812">Transmembrane</keyword>
<keyword evidence="8 10" id="KW-0472">Membrane</keyword>
<evidence type="ECO:0000256" key="5">
    <source>
        <dbReference type="ARBA" id="ARBA00022519"/>
    </source>
</evidence>
<organism evidence="12 13">
    <name type="scientific">Metapseudomonas lalkuanensis</name>
    <dbReference type="NCBI Taxonomy" id="2604832"/>
    <lineage>
        <taxon>Bacteria</taxon>
        <taxon>Pseudomonadati</taxon>
        <taxon>Pseudomonadota</taxon>
        <taxon>Gammaproteobacteria</taxon>
        <taxon>Pseudomonadales</taxon>
        <taxon>Pseudomonadaceae</taxon>
        <taxon>Metapseudomonas</taxon>
    </lineage>
</organism>
<gene>
    <name evidence="12" type="ORF">FXN65_26915</name>
</gene>
<evidence type="ECO:0000256" key="9">
    <source>
        <dbReference type="ARBA" id="ARBA00023244"/>
    </source>
</evidence>
<evidence type="ECO:0000259" key="11">
    <source>
        <dbReference type="Pfam" id="PF07219"/>
    </source>
</evidence>
<keyword evidence="9" id="KW-0627">Porphyrin biosynthesis</keyword>
<evidence type="ECO:0000256" key="10">
    <source>
        <dbReference type="SAM" id="Phobius"/>
    </source>
</evidence>
<dbReference type="GO" id="GO:0042168">
    <property type="term" value="P:heme metabolic process"/>
    <property type="evidence" value="ECO:0007669"/>
    <property type="project" value="InterPro"/>
</dbReference>
<dbReference type="InterPro" id="IPR011990">
    <property type="entry name" value="TPR-like_helical_dom_sf"/>
</dbReference>
<comment type="subcellular location">
    <subcellularLocation>
        <location evidence="2">Cell inner membrane</location>
        <topology evidence="2">Multi-pass membrane protein</topology>
    </subcellularLocation>
</comment>
<dbReference type="Proteomes" id="UP000327179">
    <property type="component" value="Chromosome"/>
</dbReference>
<evidence type="ECO:0000256" key="2">
    <source>
        <dbReference type="ARBA" id="ARBA00004429"/>
    </source>
</evidence>
<dbReference type="AlphaFoldDB" id="A0A5J6QSS7"/>
<keyword evidence="7 10" id="KW-1133">Transmembrane helix</keyword>
<dbReference type="RefSeq" id="WP_151138295.1">
    <property type="nucleotide sequence ID" value="NZ_CP043311.1"/>
</dbReference>
<dbReference type="UniPathway" id="UPA00252"/>
<evidence type="ECO:0000313" key="13">
    <source>
        <dbReference type="Proteomes" id="UP000327179"/>
    </source>
</evidence>
<dbReference type="GO" id="GO:0005886">
    <property type="term" value="C:plasma membrane"/>
    <property type="evidence" value="ECO:0007669"/>
    <property type="project" value="UniProtKB-SubCell"/>
</dbReference>
<sequence>MKRLLKVLLILAVIGTAATLIGLAVAQHKGYVLVAYKGFRYESTLWATLALLAFLWLLFVVLRYLLRLVAVSGGVVNPWSRRNARRRARLASEQGLLDLAEGRWARALRHLKRAAEGDPQPLIYYLGAARAAQKIGQTEEAEQLLERALERQPQAELAIALAHAELQLDRGDSAAALETLKAVHERHPRHHQVLRQLLHVHEVRGDWAALVGLLPTLRKEKALPEGRLAELELRVWSARLHQAGEEGLNEGETALQPLTRAWQQLSSAQRNEPRLVLAFAEQLHRLGAEEEAEESVRGAIKRGYDEALVRFYGLLRGRDPARQLQTAEGWLKEHASDAALLLTLGRLCLRNRLWGKAREYFESSLSFRRDPETCAELARLLAQMGEVERSNQLFQEGLGLLDQRLPALPLPAEKIA</sequence>
<keyword evidence="4" id="KW-1003">Cell membrane</keyword>